<proteinExistence type="predicted"/>
<dbReference type="AlphaFoldDB" id="E3NT35"/>
<evidence type="ECO:0000313" key="2">
    <source>
        <dbReference type="EMBL" id="EFO91231.1"/>
    </source>
</evidence>
<keyword evidence="1" id="KW-0175">Coiled coil</keyword>
<dbReference type="Proteomes" id="UP000008281">
    <property type="component" value="Unassembled WGS sequence"/>
</dbReference>
<dbReference type="Pfam" id="PF03564">
    <property type="entry name" value="DUF1759"/>
    <property type="match status" value="1"/>
</dbReference>
<sequence length="194" mass="22785">MLKSRLSSTSKKLNSLNNEVLSMQSGITALGKATYDMYEKEEAKIFHSIEKLERKINDLENELLIFEKAENDIGDDIDLNKKYEDQIDRILEALENGREALWDLKAHQKRFKSMKQVTEPKMEIPGRTRTEPEIEVQMDRMSMPMIKIPKFKGVRWEWPNFWTIFEEVIGKSHMSDLLKLNNLLMHLEGEAKEL</sequence>
<dbReference type="HOGENOM" id="CLU_1405690_0_0_1"/>
<evidence type="ECO:0000256" key="1">
    <source>
        <dbReference type="SAM" id="Coils"/>
    </source>
</evidence>
<accession>E3NT35</accession>
<gene>
    <name evidence="2" type="ORF">CRE_16555</name>
</gene>
<dbReference type="EMBL" id="DS270105">
    <property type="protein sequence ID" value="EFO91231.1"/>
    <property type="molecule type" value="Genomic_DNA"/>
</dbReference>
<dbReference type="InParanoid" id="E3NT35"/>
<keyword evidence="3" id="KW-1185">Reference proteome</keyword>
<organism evidence="3">
    <name type="scientific">Caenorhabditis remanei</name>
    <name type="common">Caenorhabditis vulgaris</name>
    <dbReference type="NCBI Taxonomy" id="31234"/>
    <lineage>
        <taxon>Eukaryota</taxon>
        <taxon>Metazoa</taxon>
        <taxon>Ecdysozoa</taxon>
        <taxon>Nematoda</taxon>
        <taxon>Chromadorea</taxon>
        <taxon>Rhabditida</taxon>
        <taxon>Rhabditina</taxon>
        <taxon>Rhabditomorpha</taxon>
        <taxon>Rhabditoidea</taxon>
        <taxon>Rhabditidae</taxon>
        <taxon>Peloderinae</taxon>
        <taxon>Caenorhabditis</taxon>
    </lineage>
</organism>
<protein>
    <submittedName>
        <fullName evidence="2">Uncharacterized protein</fullName>
    </submittedName>
</protein>
<evidence type="ECO:0000313" key="3">
    <source>
        <dbReference type="Proteomes" id="UP000008281"/>
    </source>
</evidence>
<dbReference type="InterPro" id="IPR005312">
    <property type="entry name" value="DUF1759"/>
</dbReference>
<feature type="coiled-coil region" evidence="1">
    <location>
        <begin position="42"/>
        <end position="100"/>
    </location>
</feature>
<dbReference type="OrthoDB" id="5920525at2759"/>
<feature type="non-terminal residue" evidence="2">
    <location>
        <position position="194"/>
    </location>
</feature>
<reference evidence="2" key="1">
    <citation type="submission" date="2007-07" db="EMBL/GenBank/DDBJ databases">
        <title>PCAP assembly of the Caenorhabditis remanei genome.</title>
        <authorList>
            <consortium name="The Caenorhabditis remanei Sequencing Consortium"/>
            <person name="Wilson R.K."/>
        </authorList>
    </citation>
    <scope>NUCLEOTIDE SEQUENCE [LARGE SCALE GENOMIC DNA]</scope>
    <source>
        <strain evidence="2">PB4641</strain>
    </source>
</reference>
<name>E3NT35_CAERE</name>